<protein>
    <submittedName>
        <fullName evidence="1">Type I-A CRISPR-associated protein Cas4/Csa1</fullName>
    </submittedName>
</protein>
<name>A0A2M7T7X8_9ACTN</name>
<dbReference type="NCBIfam" id="TIGR01896">
    <property type="entry name" value="cas_AF1879"/>
    <property type="match status" value="1"/>
</dbReference>
<organism evidence="1 2">
    <name type="scientific">Candidatus Aquicultor secundus</name>
    <dbReference type="NCBI Taxonomy" id="1973895"/>
    <lineage>
        <taxon>Bacteria</taxon>
        <taxon>Bacillati</taxon>
        <taxon>Actinomycetota</taxon>
        <taxon>Candidatus Aquicultoria</taxon>
        <taxon>Candidatus Aquicultorales</taxon>
        <taxon>Candidatus Aquicultoraceae</taxon>
        <taxon>Candidatus Aquicultor</taxon>
    </lineage>
</organism>
<dbReference type="EMBL" id="PFNG01000135">
    <property type="protein sequence ID" value="PIZ38860.1"/>
    <property type="molecule type" value="Genomic_DNA"/>
</dbReference>
<comment type="caution">
    <text evidence="1">The sequence shown here is derived from an EMBL/GenBank/DDBJ whole genome shotgun (WGS) entry which is preliminary data.</text>
</comment>
<accession>A0A2M7T7X8</accession>
<dbReference type="AlphaFoldDB" id="A0A2M7T7X8"/>
<dbReference type="Proteomes" id="UP000230956">
    <property type="component" value="Unassembled WGS sequence"/>
</dbReference>
<sequence length="306" mass="34905">MYFPTEEERKDLTRGLLPKARKMVVADELRGWNWNMPPLEPIYDIKLALYEVAGYYCATARDLYMKRVQGIEVQPNIAMMFGGILHAALAKLIIEAKRAIYTTDVSLAANALEELRDPDYSALDRAATDLNQDELTELKNRIAVVWRHQLNAIITQVDTVLSKQPRLGVDSLVALAIPVSVEHNLDGSFLGLSSHLSTDAYRYYETTILDLKFGEPSDFHRLTTAGYALVMESLYEYPVNLGCIIYARFDNGRLLVDKDYHLIDDELRQWFIEARDEKMRMVSEEIDPGMPDECYEGCPYTGDCSR</sequence>
<proteinExistence type="predicted"/>
<reference evidence="2" key="1">
    <citation type="submission" date="2017-09" db="EMBL/GenBank/DDBJ databases">
        <title>Depth-based differentiation of microbial function through sediment-hosted aquifers and enrichment of novel symbionts in the deep terrestrial subsurface.</title>
        <authorList>
            <person name="Probst A.J."/>
            <person name="Ladd B."/>
            <person name="Jarett J.K."/>
            <person name="Geller-Mcgrath D.E."/>
            <person name="Sieber C.M.K."/>
            <person name="Emerson J.B."/>
            <person name="Anantharaman K."/>
            <person name="Thomas B.C."/>
            <person name="Malmstrom R."/>
            <person name="Stieglmeier M."/>
            <person name="Klingl A."/>
            <person name="Woyke T."/>
            <person name="Ryan C.M."/>
            <person name="Banfield J.F."/>
        </authorList>
    </citation>
    <scope>NUCLEOTIDE SEQUENCE [LARGE SCALE GENOMIC DNA]</scope>
</reference>
<gene>
    <name evidence="1" type="primary">cas4a</name>
    <name evidence="1" type="ORF">COY37_05685</name>
</gene>
<dbReference type="Pfam" id="PF06023">
    <property type="entry name" value="Csa1"/>
    <property type="match status" value="1"/>
</dbReference>
<evidence type="ECO:0000313" key="2">
    <source>
        <dbReference type="Proteomes" id="UP000230956"/>
    </source>
</evidence>
<dbReference type="RefSeq" id="WP_286678673.1">
    <property type="nucleotide sequence ID" value="NZ_MNXI01000096.1"/>
</dbReference>
<dbReference type="InterPro" id="IPR009260">
    <property type="entry name" value="CRISPR-ass_Csa1"/>
</dbReference>
<evidence type="ECO:0000313" key="1">
    <source>
        <dbReference type="EMBL" id="PIZ38860.1"/>
    </source>
</evidence>